<organism evidence="1 2">
    <name type="scientific">Entotheonella factor</name>
    <dbReference type="NCBI Taxonomy" id="1429438"/>
    <lineage>
        <taxon>Bacteria</taxon>
        <taxon>Pseudomonadati</taxon>
        <taxon>Nitrospinota/Tectimicrobiota group</taxon>
        <taxon>Candidatus Tectimicrobiota</taxon>
        <taxon>Candidatus Entotheonellia</taxon>
        <taxon>Candidatus Entotheonellales</taxon>
        <taxon>Candidatus Entotheonellaceae</taxon>
        <taxon>Candidatus Entotheonella</taxon>
    </lineage>
</organism>
<dbReference type="AlphaFoldDB" id="W4L5Z0"/>
<reference evidence="1 2" key="1">
    <citation type="journal article" date="2014" name="Nature">
        <title>An environmental bacterial taxon with a large and distinct metabolic repertoire.</title>
        <authorList>
            <person name="Wilson M.C."/>
            <person name="Mori T."/>
            <person name="Ruckert C."/>
            <person name="Uria A.R."/>
            <person name="Helf M.J."/>
            <person name="Takada K."/>
            <person name="Gernert C."/>
            <person name="Steffens U.A."/>
            <person name="Heycke N."/>
            <person name="Schmitt S."/>
            <person name="Rinke C."/>
            <person name="Helfrich E.J."/>
            <person name="Brachmann A.O."/>
            <person name="Gurgui C."/>
            <person name="Wakimoto T."/>
            <person name="Kracht M."/>
            <person name="Crusemann M."/>
            <person name="Hentschel U."/>
            <person name="Abe I."/>
            <person name="Matsunaga S."/>
            <person name="Kalinowski J."/>
            <person name="Takeyama H."/>
            <person name="Piel J."/>
        </authorList>
    </citation>
    <scope>NUCLEOTIDE SEQUENCE [LARGE SCALE GENOMIC DNA]</scope>
    <source>
        <strain evidence="2">TSY1</strain>
    </source>
</reference>
<name>W4L5Z0_ENTF1</name>
<dbReference type="PANTHER" id="PTHR39550">
    <property type="entry name" value="SLL0658 PROTEIN"/>
    <property type="match status" value="1"/>
</dbReference>
<accession>W4L5Z0</accession>
<dbReference type="Pfam" id="PF11848">
    <property type="entry name" value="DUF3368"/>
    <property type="match status" value="1"/>
</dbReference>
<keyword evidence="2" id="KW-1185">Reference proteome</keyword>
<dbReference type="HOGENOM" id="CLU_115769_0_1_7"/>
<dbReference type="Proteomes" id="UP000019141">
    <property type="component" value="Unassembled WGS sequence"/>
</dbReference>
<gene>
    <name evidence="1" type="ORF">ETSY1_38885</name>
</gene>
<comment type="caution">
    <text evidence="1">The sequence shown here is derived from an EMBL/GenBank/DDBJ whole genome shotgun (WGS) entry which is preliminary data.</text>
</comment>
<sequence>MSSVLSNAGPLIALGKLNRLELLADLYSNVQITSRIYDEVVTQGLVRGASDALTIRLFWQRYGWPIVEVESKVLEAYIPPVLLDPGEYELLALAQTLSAPLVLLDDEVARIEARRLKLQVRGTLGILVQAYRAQLLTLNQIELLIQEVAERRDIWISTKLCE</sequence>
<protein>
    <recommendedName>
        <fullName evidence="3">DUF3368 domain-containing protein</fullName>
    </recommendedName>
</protein>
<evidence type="ECO:0008006" key="3">
    <source>
        <dbReference type="Google" id="ProtNLM"/>
    </source>
</evidence>
<proteinExistence type="predicted"/>
<evidence type="ECO:0000313" key="1">
    <source>
        <dbReference type="EMBL" id="ETW93518.1"/>
    </source>
</evidence>
<dbReference type="PANTHER" id="PTHR39550:SF1">
    <property type="entry name" value="SLL0658 PROTEIN"/>
    <property type="match status" value="1"/>
</dbReference>
<dbReference type="InterPro" id="IPR021799">
    <property type="entry name" value="PIN-like_prokaryotic"/>
</dbReference>
<evidence type="ECO:0000313" key="2">
    <source>
        <dbReference type="Proteomes" id="UP000019141"/>
    </source>
</evidence>
<dbReference type="EMBL" id="AZHW01001223">
    <property type="protein sequence ID" value="ETW93518.1"/>
    <property type="molecule type" value="Genomic_DNA"/>
</dbReference>